<dbReference type="AlphaFoldDB" id="A0A4R0HP22"/>
<dbReference type="Proteomes" id="UP000292346">
    <property type="component" value="Unassembled WGS sequence"/>
</dbReference>
<sequence length="202" mass="21637">MKLYRPATILVGLLFVLLGGVTRLAGPDHVYGEDQNLKVVHGTIGEALQYAGSGSTVKVTRIKFARTIVSADASDDDKPFETNGVFVAVEWDAVRGVKDPDSFNPTLITDGGSVYEKVSDPSESRIAFPDAGFASTGVVVFEANPADLKGLTLRLKPSMLFNVYNSEIRVDLGVPTEAIAQQMVDGAVDQYVLNDDVTRVAS</sequence>
<evidence type="ECO:0000313" key="1">
    <source>
        <dbReference type="EMBL" id="TCC11774.1"/>
    </source>
</evidence>
<keyword evidence="2" id="KW-1185">Reference proteome</keyword>
<dbReference type="EMBL" id="SJJZ01000001">
    <property type="protein sequence ID" value="TCC11774.1"/>
    <property type="molecule type" value="Genomic_DNA"/>
</dbReference>
<evidence type="ECO:0000313" key="2">
    <source>
        <dbReference type="Proteomes" id="UP000292346"/>
    </source>
</evidence>
<evidence type="ECO:0008006" key="3">
    <source>
        <dbReference type="Google" id="ProtNLM"/>
    </source>
</evidence>
<reference evidence="1 2" key="1">
    <citation type="submission" date="2019-02" db="EMBL/GenBank/DDBJ databases">
        <title>Kribbella capetownensis sp. nov. and Kribbella speibonae sp. nov., isolated from soil.</title>
        <authorList>
            <person name="Curtis S.M."/>
            <person name="Norton I."/>
            <person name="Everest G.J."/>
            <person name="Meyers P.R."/>
        </authorList>
    </citation>
    <scope>NUCLEOTIDE SEQUENCE [LARGE SCALE GENOMIC DNA]</scope>
    <source>
        <strain evidence="1 2">KCTC 29219</strain>
    </source>
</reference>
<dbReference type="RefSeq" id="WP_131336728.1">
    <property type="nucleotide sequence ID" value="NZ_SJJZ01000001.1"/>
</dbReference>
<protein>
    <recommendedName>
        <fullName evidence="3">DUF4352 domain-containing protein</fullName>
    </recommendedName>
</protein>
<proteinExistence type="predicted"/>
<organism evidence="1 2">
    <name type="scientific">Kribbella soli</name>
    <dbReference type="NCBI Taxonomy" id="1124743"/>
    <lineage>
        <taxon>Bacteria</taxon>
        <taxon>Bacillati</taxon>
        <taxon>Actinomycetota</taxon>
        <taxon>Actinomycetes</taxon>
        <taxon>Propionibacteriales</taxon>
        <taxon>Kribbellaceae</taxon>
        <taxon>Kribbella</taxon>
    </lineage>
</organism>
<dbReference type="OrthoDB" id="3822399at2"/>
<gene>
    <name evidence="1" type="ORF">E0H45_11140</name>
</gene>
<accession>A0A4R0HP22</accession>
<comment type="caution">
    <text evidence="1">The sequence shown here is derived from an EMBL/GenBank/DDBJ whole genome shotgun (WGS) entry which is preliminary data.</text>
</comment>
<name>A0A4R0HP22_9ACTN</name>